<dbReference type="RefSeq" id="WP_157733544.1">
    <property type="nucleotide sequence ID" value="NZ_CP022540.1"/>
</dbReference>
<evidence type="ECO:0000313" key="1">
    <source>
        <dbReference type="EMBL" id="ASP22052.1"/>
    </source>
</evidence>
<sequence>MTKLSPLDMAKRAAARNPIYKIAVLYGVAHDSGSTTFTAEGELQYDRLSETFGYVDMSRETTLTAAQTYEGDHLLTVLTAEAPNGLALILLDGRFYAVQRVQAGDAFGVSVTFACNSIPDDEPPEIRNA</sequence>
<evidence type="ECO:0000313" key="2">
    <source>
        <dbReference type="Proteomes" id="UP000203589"/>
    </source>
</evidence>
<gene>
    <name evidence="1" type="ORF">ANTHELSMS3_03422</name>
</gene>
<proteinExistence type="predicted"/>
<keyword evidence="2" id="KW-1185">Reference proteome</keyword>
<reference evidence="1 2" key="1">
    <citation type="submission" date="2017-07" db="EMBL/GenBank/DDBJ databases">
        <title>Genome Sequence of Antarctobacter heliothermus Strain SMS3 Isolated from a culture of the Diatom Skeletonema marinoi.</title>
        <authorList>
            <person name="Topel M."/>
            <person name="Pinder M.I.M."/>
            <person name="Johansson O.N."/>
            <person name="Kourtchenko O."/>
            <person name="Godhe A."/>
            <person name="Clarke A.K."/>
        </authorList>
    </citation>
    <scope>NUCLEOTIDE SEQUENCE [LARGE SCALE GENOMIC DNA]</scope>
    <source>
        <strain evidence="1 2">SMS3</strain>
    </source>
</reference>
<dbReference type="KEGG" id="aht:ANTHELSMS3_03422"/>
<protein>
    <submittedName>
        <fullName evidence="1">Uncharacterized protein</fullName>
    </submittedName>
</protein>
<name>A0A222E7A4_9RHOB</name>
<dbReference type="AlphaFoldDB" id="A0A222E7A4"/>
<accession>A0A222E7A4</accession>
<dbReference type="OrthoDB" id="7863194at2"/>
<dbReference type="Proteomes" id="UP000203589">
    <property type="component" value="Chromosome"/>
</dbReference>
<dbReference type="EMBL" id="CP022540">
    <property type="protein sequence ID" value="ASP22052.1"/>
    <property type="molecule type" value="Genomic_DNA"/>
</dbReference>
<organism evidence="1 2">
    <name type="scientific">Antarctobacter heliothermus</name>
    <dbReference type="NCBI Taxonomy" id="74033"/>
    <lineage>
        <taxon>Bacteria</taxon>
        <taxon>Pseudomonadati</taxon>
        <taxon>Pseudomonadota</taxon>
        <taxon>Alphaproteobacteria</taxon>
        <taxon>Rhodobacterales</taxon>
        <taxon>Roseobacteraceae</taxon>
        <taxon>Antarctobacter</taxon>
    </lineage>
</organism>